<comment type="caution">
    <text evidence="2">The sequence shown here is derived from an EMBL/GenBank/DDBJ whole genome shotgun (WGS) entry which is preliminary data.</text>
</comment>
<proteinExistence type="predicted"/>
<keyword evidence="1" id="KW-1133">Transmembrane helix</keyword>
<dbReference type="Proteomes" id="UP001596180">
    <property type="component" value="Unassembled WGS sequence"/>
</dbReference>
<protein>
    <recommendedName>
        <fullName evidence="4">Integral membrane protein</fullName>
    </recommendedName>
</protein>
<feature type="transmembrane region" description="Helical" evidence="1">
    <location>
        <begin position="45"/>
        <end position="65"/>
    </location>
</feature>
<evidence type="ECO:0008006" key="4">
    <source>
        <dbReference type="Google" id="ProtNLM"/>
    </source>
</evidence>
<gene>
    <name evidence="2" type="ORF">ACFPZI_08215</name>
</gene>
<keyword evidence="1" id="KW-0472">Membrane</keyword>
<evidence type="ECO:0000313" key="2">
    <source>
        <dbReference type="EMBL" id="MFC5851813.1"/>
    </source>
</evidence>
<evidence type="ECO:0000256" key="1">
    <source>
        <dbReference type="SAM" id="Phobius"/>
    </source>
</evidence>
<organism evidence="2 3">
    <name type="scientific">Streptomyces chlorus</name>
    <dbReference type="NCBI Taxonomy" id="887452"/>
    <lineage>
        <taxon>Bacteria</taxon>
        <taxon>Bacillati</taxon>
        <taxon>Actinomycetota</taxon>
        <taxon>Actinomycetes</taxon>
        <taxon>Kitasatosporales</taxon>
        <taxon>Streptomycetaceae</taxon>
        <taxon>Streptomyces</taxon>
    </lineage>
</organism>
<sequence length="83" mass="8931">MTEQHGSDTGPRYAARRRRGGIVSFVVGLVATLAFFAFFPGMPHVIDWGAVLASLAVGALARAGCRAWMAKEAEKEGKRIGHF</sequence>
<keyword evidence="1" id="KW-0812">Transmembrane</keyword>
<dbReference type="EMBL" id="JBHSOA010000014">
    <property type="protein sequence ID" value="MFC5851813.1"/>
    <property type="molecule type" value="Genomic_DNA"/>
</dbReference>
<reference evidence="3" key="1">
    <citation type="journal article" date="2019" name="Int. J. Syst. Evol. Microbiol.">
        <title>The Global Catalogue of Microorganisms (GCM) 10K type strain sequencing project: providing services to taxonomists for standard genome sequencing and annotation.</title>
        <authorList>
            <consortium name="The Broad Institute Genomics Platform"/>
            <consortium name="The Broad Institute Genome Sequencing Center for Infectious Disease"/>
            <person name="Wu L."/>
            <person name="Ma J."/>
        </authorList>
    </citation>
    <scope>NUCLEOTIDE SEQUENCE [LARGE SCALE GENOMIC DNA]</scope>
    <source>
        <strain evidence="3">JCM 10411</strain>
    </source>
</reference>
<feature type="transmembrane region" description="Helical" evidence="1">
    <location>
        <begin position="21"/>
        <end position="39"/>
    </location>
</feature>
<evidence type="ECO:0000313" key="3">
    <source>
        <dbReference type="Proteomes" id="UP001596180"/>
    </source>
</evidence>
<name>A0ABW1DT26_9ACTN</name>
<dbReference type="RefSeq" id="WP_381360211.1">
    <property type="nucleotide sequence ID" value="NZ_JBHSOA010000014.1"/>
</dbReference>
<keyword evidence="3" id="KW-1185">Reference proteome</keyword>
<accession>A0ABW1DT26</accession>